<evidence type="ECO:0000313" key="2">
    <source>
        <dbReference type="Proteomes" id="UP001152531"/>
    </source>
</evidence>
<evidence type="ECO:0000313" key="1">
    <source>
        <dbReference type="EMBL" id="CAH6718627.1"/>
    </source>
</evidence>
<sequence length="695" mass="80650">MFMILQDESFSKGKKKGNKKNLDGGTRYILGTKFRSRTGCLVCRKKKRKCDEHHPICKFCEIRGLHCSYLDDEKSEGDDGGINPVNDTNSGNDSLKSGNSPISGNGDKRPEGFKSFDEPSDRSGTSKVQEFPTEKIPNNPSLSILGSVSNDEIIRKRQQLDDFQPIEEQVYEVYDDTYPPPDHEYHNSKTLEVSHPNNQLTINMVHPHDMNMHHNMNMNMENVNVMNMNNMNMMNMNHMNGMTMNNVNLMMNMNNINPMPNMHNMHNMNMQINQNLPNYDYMYNIPSEPTSLPLLYLDSKGMDFLDYFNHQVSKILAVGPEVSNHFQKTFYKLANNDESFMYAVISWSALYRGEQSDVNHYLNKAISKFNSQYDQNNAVKQDLSTIYFKLCFYTILYAQNICLGDTNKWYKILLECCLLFKANGGLKELSRKFNYSNEIRFIISNIQYSDTFGSKAHKFGPIFKSEEYADLVNNTPFKSNEMNYGIDTLQGISQSILTVFCETIELKVKIGKVHSKLLEIENQKEYFHFKDKNFQHINKEIENLQLKIEECVPHAQLLKLINDIEDYKLNNLCFKLYHRMTQLYFNLYIKQIPPNSLVNQILVNELYEIIDILVNTKFCVIVCFPLLLCGICCSNKFDKEKVEKKLLRAKNSTPVLNAEKIWVVIKRSWELNPHGNLIIDWSDICEEYGWCLNAC</sequence>
<comment type="caution">
    <text evidence="1">The sequence shown here is derived from an EMBL/GenBank/DDBJ whole genome shotgun (WGS) entry which is preliminary data.</text>
</comment>
<proteinExistence type="predicted"/>
<protein>
    <submittedName>
        <fullName evidence="1">Uncharacterized protein</fullName>
    </submittedName>
</protein>
<reference evidence="1" key="1">
    <citation type="submission" date="2022-06" db="EMBL/GenBank/DDBJ databases">
        <authorList>
            <person name="Legras J.-L."/>
            <person name="Devillers H."/>
            <person name="Grondin C."/>
        </authorList>
    </citation>
    <scope>NUCLEOTIDE SEQUENCE</scope>
    <source>
        <strain evidence="1">CLIB 1444</strain>
    </source>
</reference>
<dbReference type="EMBL" id="CALSDN010000001">
    <property type="protein sequence ID" value="CAH6718627.1"/>
    <property type="molecule type" value="Genomic_DNA"/>
</dbReference>
<name>A0ACA9Y0Z4_9ASCO</name>
<dbReference type="Proteomes" id="UP001152531">
    <property type="component" value="Unassembled WGS sequence"/>
</dbReference>
<organism evidence="1 2">
    <name type="scientific">[Candida] jaroonii</name>
    <dbReference type="NCBI Taxonomy" id="467808"/>
    <lineage>
        <taxon>Eukaryota</taxon>
        <taxon>Fungi</taxon>
        <taxon>Dikarya</taxon>
        <taxon>Ascomycota</taxon>
        <taxon>Saccharomycotina</taxon>
        <taxon>Pichiomycetes</taxon>
        <taxon>Debaryomycetaceae</taxon>
        <taxon>Yamadazyma</taxon>
    </lineage>
</organism>
<accession>A0ACA9Y0Z4</accession>
<gene>
    <name evidence="1" type="ORF">CLIB1444_01S10990</name>
</gene>
<keyword evidence="2" id="KW-1185">Reference proteome</keyword>